<evidence type="ECO:0000313" key="2">
    <source>
        <dbReference type="Proteomes" id="UP001501057"/>
    </source>
</evidence>
<evidence type="ECO:0000313" key="1">
    <source>
        <dbReference type="EMBL" id="GAA1732040.1"/>
    </source>
</evidence>
<dbReference type="RefSeq" id="WP_344198553.1">
    <property type="nucleotide sequence ID" value="NZ_BAAAME010000002.1"/>
</dbReference>
<proteinExistence type="predicted"/>
<dbReference type="Proteomes" id="UP001501057">
    <property type="component" value="Unassembled WGS sequence"/>
</dbReference>
<evidence type="ECO:0008006" key="3">
    <source>
        <dbReference type="Google" id="ProtNLM"/>
    </source>
</evidence>
<gene>
    <name evidence="1" type="ORF">GCM10009710_10860</name>
</gene>
<comment type="caution">
    <text evidence="1">The sequence shown here is derived from an EMBL/GenBank/DDBJ whole genome shotgun (WGS) entry which is preliminary data.</text>
</comment>
<keyword evidence="2" id="KW-1185">Reference proteome</keyword>
<accession>A0ABP4VPL1</accession>
<reference evidence="2" key="1">
    <citation type="journal article" date="2019" name="Int. J. Syst. Evol. Microbiol.">
        <title>The Global Catalogue of Microorganisms (GCM) 10K type strain sequencing project: providing services to taxonomists for standard genome sequencing and annotation.</title>
        <authorList>
            <consortium name="The Broad Institute Genomics Platform"/>
            <consortium name="The Broad Institute Genome Sequencing Center for Infectious Disease"/>
            <person name="Wu L."/>
            <person name="Ma J."/>
        </authorList>
    </citation>
    <scope>NUCLEOTIDE SEQUENCE [LARGE SCALE GENOMIC DNA]</scope>
    <source>
        <strain evidence="2">JCM 13518</strain>
    </source>
</reference>
<name>A0ABP4VPL1_9ACTN</name>
<sequence>MAHDASWARTAQAQLRVILNEWDPIGVFYPGDPDDLPDALDAYDCMRDPLISSLLKGADRSEVAELLRRELTDHMGIEASQLTDDVLDRIFVWWESVR</sequence>
<organism evidence="1 2">
    <name type="scientific">Aeromicrobium alkaliterrae</name>
    <dbReference type="NCBI Taxonomy" id="302168"/>
    <lineage>
        <taxon>Bacteria</taxon>
        <taxon>Bacillati</taxon>
        <taxon>Actinomycetota</taxon>
        <taxon>Actinomycetes</taxon>
        <taxon>Propionibacteriales</taxon>
        <taxon>Nocardioidaceae</taxon>
        <taxon>Aeromicrobium</taxon>
    </lineage>
</organism>
<protein>
    <recommendedName>
        <fullName evidence="3">DUF1871 family protein</fullName>
    </recommendedName>
</protein>
<dbReference type="EMBL" id="BAAAME010000002">
    <property type="protein sequence ID" value="GAA1732040.1"/>
    <property type="molecule type" value="Genomic_DNA"/>
</dbReference>